<feature type="binding site" evidence="11">
    <location>
        <position position="519"/>
    </location>
    <ligand>
        <name>Zn(2+)</name>
        <dbReference type="ChEBI" id="CHEBI:29105"/>
        <label>1</label>
    </ligand>
</feature>
<evidence type="ECO:0000256" key="3">
    <source>
        <dbReference type="ARBA" id="ARBA00022723"/>
    </source>
</evidence>
<dbReference type="EMBL" id="CP069362">
    <property type="protein sequence ID" value="WGS64507.1"/>
    <property type="molecule type" value="Genomic_DNA"/>
</dbReference>
<evidence type="ECO:0000256" key="1">
    <source>
        <dbReference type="ARBA" id="ARBA00022515"/>
    </source>
</evidence>
<evidence type="ECO:0000256" key="9">
    <source>
        <dbReference type="ARBA" id="ARBA00023125"/>
    </source>
</evidence>
<keyword evidence="7 11" id="KW-0862">Zinc</keyword>
<dbReference type="InterPro" id="IPR014001">
    <property type="entry name" value="Helicase_ATP-bd"/>
</dbReference>
<evidence type="ECO:0000256" key="7">
    <source>
        <dbReference type="ARBA" id="ARBA00022833"/>
    </source>
</evidence>
<dbReference type="PANTHER" id="PTHR30580">
    <property type="entry name" value="PRIMOSOMAL PROTEIN N"/>
    <property type="match status" value="1"/>
</dbReference>
<keyword evidence="4 11" id="KW-0547">Nucleotide-binding</keyword>
<dbReference type="InterPro" id="IPR041236">
    <property type="entry name" value="PriA_C"/>
</dbReference>
<dbReference type="RefSeq" id="WP_280998214.1">
    <property type="nucleotide sequence ID" value="NZ_CP069362.1"/>
</dbReference>
<evidence type="ECO:0000259" key="13">
    <source>
        <dbReference type="PROSITE" id="PS51192"/>
    </source>
</evidence>
<dbReference type="EC" id="5.6.2.4" evidence="11"/>
<keyword evidence="8 11" id="KW-0067">ATP-binding</keyword>
<comment type="function">
    <text evidence="11">Initiates the restart of stalled replication forks, which reloads the replicative helicase on sites other than the origin of replication. Recognizes and binds to abandoned replication forks and remodels them to uncover a helicase loading site. Promotes assembly of the primosome at these replication forks.</text>
</comment>
<comment type="catalytic activity">
    <reaction evidence="11">
        <text>Couples ATP hydrolysis with the unwinding of duplex DNA by translocating in the 3'-5' direction.</text>
        <dbReference type="EC" id="5.6.2.4"/>
    </reaction>
</comment>
<keyword evidence="2 11" id="KW-0235">DNA replication</keyword>
<dbReference type="InterPro" id="IPR005259">
    <property type="entry name" value="PriA"/>
</dbReference>
<evidence type="ECO:0000313" key="15">
    <source>
        <dbReference type="EMBL" id="WGS64507.1"/>
    </source>
</evidence>
<evidence type="ECO:0000256" key="5">
    <source>
        <dbReference type="ARBA" id="ARBA00022801"/>
    </source>
</evidence>
<feature type="domain" description="Helicase ATP-binding" evidence="13">
    <location>
        <begin position="250"/>
        <end position="417"/>
    </location>
</feature>
<sequence length="760" mass="89114">MYYYEVAVFGTYTYNTFTYSYEEKLAPGQRVLIEFRNQQKLGVILSETNKKDYKIKEIELVIDNIPLINNSHIKLIYSASKKFFMPISEIARLLFPPLSSDKLKIKILPKSSLSGIEKPIFLNEYYKKFKNRKEANKHIKELIKNDLISLSVHIKKTIEKKNNIIILKKNIDEILNEKISKSAMRVINYLIEKEKVLEEELYNNKIIYRGSTVLNTLVKKGIIEIISSKEENNEEFKVELTEKQNEILEDLLKEKESIDLLYGVTGSGKTEIFFEVMEKYIEEGKKILIIIPEISLTPQFLYRIKRRFPENKIGIYHSNINSTERIKTWYKAVNGEIDIIVGTRSAVWIPIKDLGMIIIDEEHDHSLYQFDQISYDAVEIGYMRAKIENIKLILSSATPTLKEMKRAFENKINLYELKERVYTEMPDIEIIDMKKEEKLSWIFTKKVLEEIKETLKKEEKVLIFSPTKGYANYLICTNCGNVLKCENCDVSYTYHRYENKLKCHYCGSEKKVPSACPACGNPELQLRGYGTERVVNELLKFFPNKKIIRMDREIIKTNDDLYKAFEEIKKEGPAIVVGTKMITKGLDIADIKLVVILDSDRYLNFPEYTSQEHTASLLIQVAGRSGRREKGKVLIQTFKSGSPFFEYIKEHDFDNVIELELNNRKKYKYPPYSDLLLLIFSHPNQEQALKEAEEFYKLLEKKFTEIEIMEPTEPLISKLRGQYRYQIVIKGNIDHDKFYEIIKKYNKKMYVYLNPPTTLL</sequence>
<dbReference type="Pfam" id="PF18074">
    <property type="entry name" value="PriA_C"/>
    <property type="match status" value="1"/>
</dbReference>
<keyword evidence="16" id="KW-1185">Reference proteome</keyword>
<protein>
    <recommendedName>
        <fullName evidence="11">Replication restart protein PriA</fullName>
    </recommendedName>
    <alternativeName>
        <fullName evidence="11">ATP-dependent DNA helicase PriA</fullName>
        <ecNumber evidence="11">5.6.2.4</ecNumber>
    </alternativeName>
    <alternativeName>
        <fullName evidence="11">DNA 3'-5' helicase PriA</fullName>
    </alternativeName>
</protein>
<feature type="binding site" evidence="11">
    <location>
        <position position="503"/>
    </location>
    <ligand>
        <name>Zn(2+)</name>
        <dbReference type="ChEBI" id="CHEBI:29105"/>
        <label>2</label>
    </ligand>
</feature>
<keyword evidence="9 11" id="KW-0238">DNA-binding</keyword>
<evidence type="ECO:0000256" key="4">
    <source>
        <dbReference type="ARBA" id="ARBA00022741"/>
    </source>
</evidence>
<comment type="catalytic activity">
    <reaction evidence="11">
        <text>ATP + H2O = ADP + phosphate + H(+)</text>
        <dbReference type="Rhea" id="RHEA:13065"/>
        <dbReference type="ChEBI" id="CHEBI:15377"/>
        <dbReference type="ChEBI" id="CHEBI:15378"/>
        <dbReference type="ChEBI" id="CHEBI:30616"/>
        <dbReference type="ChEBI" id="CHEBI:43474"/>
        <dbReference type="ChEBI" id="CHEBI:456216"/>
        <dbReference type="EC" id="5.6.2.4"/>
    </reaction>
</comment>
<keyword evidence="1 11" id="KW-0639">Primosome</keyword>
<evidence type="ECO:0000313" key="16">
    <source>
        <dbReference type="Proteomes" id="UP001232493"/>
    </source>
</evidence>
<keyword evidence="10 11" id="KW-0413">Isomerase</keyword>
<evidence type="ECO:0000259" key="14">
    <source>
        <dbReference type="PROSITE" id="PS51194"/>
    </source>
</evidence>
<feature type="binding site" evidence="11">
    <location>
        <position position="516"/>
    </location>
    <ligand>
        <name>Zn(2+)</name>
        <dbReference type="ChEBI" id="CHEBI:29105"/>
        <label>1</label>
    </ligand>
</feature>
<dbReference type="Pfam" id="PF00271">
    <property type="entry name" value="Helicase_C"/>
    <property type="match status" value="1"/>
</dbReference>
<evidence type="ECO:0000256" key="12">
    <source>
        <dbReference type="SAM" id="Coils"/>
    </source>
</evidence>
<dbReference type="Proteomes" id="UP001232493">
    <property type="component" value="Chromosome"/>
</dbReference>
<dbReference type="InterPro" id="IPR042115">
    <property type="entry name" value="PriA_3primeBD_sf"/>
</dbReference>
<accession>A0ABY8PPE2</accession>
<dbReference type="Gene3D" id="3.40.1440.60">
    <property type="entry name" value="PriA, 3(prime) DNA-binding domain"/>
    <property type="match status" value="1"/>
</dbReference>
<reference evidence="15 16" key="1">
    <citation type="submission" date="2021-02" db="EMBL/GenBank/DDBJ databases">
        <title>Characterization of Marinitoga sp. nov. str. BP5-C20A.</title>
        <authorList>
            <person name="Erauso G."/>
            <person name="Postec A."/>
        </authorList>
    </citation>
    <scope>NUCLEOTIDE SEQUENCE [LARGE SCALE GENOMIC DNA]</scope>
    <source>
        <strain evidence="15 16">BP5-C20A</strain>
    </source>
</reference>
<keyword evidence="3 11" id="KW-0479">Metal-binding</keyword>
<dbReference type="InterPro" id="IPR040498">
    <property type="entry name" value="PriA_CRR"/>
</dbReference>
<dbReference type="Pfam" id="PF17764">
    <property type="entry name" value="PriA_3primeBD"/>
    <property type="match status" value="1"/>
</dbReference>
<keyword evidence="12" id="KW-0175">Coiled coil</keyword>
<dbReference type="PROSITE" id="PS51194">
    <property type="entry name" value="HELICASE_CTER"/>
    <property type="match status" value="1"/>
</dbReference>
<organism evidence="15 16">
    <name type="scientific">Marinitoga aeolica</name>
    <dbReference type="NCBI Taxonomy" id="2809031"/>
    <lineage>
        <taxon>Bacteria</taxon>
        <taxon>Thermotogati</taxon>
        <taxon>Thermotogota</taxon>
        <taxon>Thermotogae</taxon>
        <taxon>Petrotogales</taxon>
        <taxon>Petrotogaceae</taxon>
        <taxon>Marinitoga</taxon>
    </lineage>
</organism>
<comment type="cofactor">
    <cofactor evidence="11">
        <name>Zn(2+)</name>
        <dbReference type="ChEBI" id="CHEBI:29105"/>
    </cofactor>
    <text evidence="11">Binds 2 zinc ions per subunit.</text>
</comment>
<dbReference type="HAMAP" id="MF_00983">
    <property type="entry name" value="PriA"/>
    <property type="match status" value="1"/>
</dbReference>
<proteinExistence type="inferred from homology"/>
<name>A0ABY8PPE2_9BACT</name>
<evidence type="ECO:0000256" key="6">
    <source>
        <dbReference type="ARBA" id="ARBA00022806"/>
    </source>
</evidence>
<keyword evidence="5 11" id="KW-0378">Hydrolase</keyword>
<dbReference type="PANTHER" id="PTHR30580:SF0">
    <property type="entry name" value="PRIMOSOMAL PROTEIN N"/>
    <property type="match status" value="1"/>
</dbReference>
<feature type="binding site" evidence="11">
    <location>
        <position position="488"/>
    </location>
    <ligand>
        <name>Zn(2+)</name>
        <dbReference type="ChEBI" id="CHEBI:29105"/>
        <label>2</label>
    </ligand>
</feature>
<dbReference type="Pfam" id="PF00270">
    <property type="entry name" value="DEAD"/>
    <property type="match status" value="1"/>
</dbReference>
<dbReference type="SMART" id="SM00487">
    <property type="entry name" value="DEXDc"/>
    <property type="match status" value="1"/>
</dbReference>
<evidence type="ECO:0000256" key="11">
    <source>
        <dbReference type="HAMAP-Rule" id="MF_00983"/>
    </source>
</evidence>
<comment type="subunit">
    <text evidence="11">Component of the replication restart primosome.</text>
</comment>
<dbReference type="PROSITE" id="PS51192">
    <property type="entry name" value="HELICASE_ATP_BIND_1"/>
    <property type="match status" value="1"/>
</dbReference>
<feature type="binding site" evidence="11">
    <location>
        <position position="485"/>
    </location>
    <ligand>
        <name>Zn(2+)</name>
        <dbReference type="ChEBI" id="CHEBI:29105"/>
        <label>2</label>
    </ligand>
</feature>
<gene>
    <name evidence="11 15" type="primary">priA</name>
    <name evidence="15" type="ORF">JRV97_09020</name>
</gene>
<keyword evidence="6 11" id="KW-0347">Helicase</keyword>
<dbReference type="Pfam" id="PF18319">
    <property type="entry name" value="Zn_ribbon_PriA"/>
    <property type="match status" value="1"/>
</dbReference>
<dbReference type="SMART" id="SM00490">
    <property type="entry name" value="HELICc"/>
    <property type="match status" value="1"/>
</dbReference>
<feature type="binding site" evidence="11">
    <location>
        <position position="506"/>
    </location>
    <ligand>
        <name>Zn(2+)</name>
        <dbReference type="ChEBI" id="CHEBI:29105"/>
        <label>2</label>
    </ligand>
</feature>
<comment type="similarity">
    <text evidence="11">Belongs to the helicase family. PriA subfamily.</text>
</comment>
<evidence type="ECO:0000256" key="10">
    <source>
        <dbReference type="ARBA" id="ARBA00023235"/>
    </source>
</evidence>
<feature type="binding site" evidence="11">
    <location>
        <position position="476"/>
    </location>
    <ligand>
        <name>Zn(2+)</name>
        <dbReference type="ChEBI" id="CHEBI:29105"/>
        <label>1</label>
    </ligand>
</feature>
<evidence type="ECO:0000256" key="2">
    <source>
        <dbReference type="ARBA" id="ARBA00022705"/>
    </source>
</evidence>
<dbReference type="InterPro" id="IPR001650">
    <property type="entry name" value="Helicase_C-like"/>
</dbReference>
<dbReference type="NCBIfam" id="TIGR00595">
    <property type="entry name" value="priA"/>
    <property type="match status" value="1"/>
</dbReference>
<feature type="binding site" evidence="11">
    <location>
        <position position="479"/>
    </location>
    <ligand>
        <name>Zn(2+)</name>
        <dbReference type="ChEBI" id="CHEBI:29105"/>
        <label>1</label>
    </ligand>
</feature>
<feature type="domain" description="Helicase C-terminal" evidence="14">
    <location>
        <begin position="447"/>
        <end position="667"/>
    </location>
</feature>
<feature type="coiled-coil region" evidence="12">
    <location>
        <begin position="226"/>
        <end position="258"/>
    </location>
</feature>
<dbReference type="Gene3D" id="3.40.50.300">
    <property type="entry name" value="P-loop containing nucleotide triphosphate hydrolases"/>
    <property type="match status" value="2"/>
</dbReference>
<dbReference type="InterPro" id="IPR027417">
    <property type="entry name" value="P-loop_NTPase"/>
</dbReference>
<evidence type="ECO:0000256" key="8">
    <source>
        <dbReference type="ARBA" id="ARBA00022840"/>
    </source>
</evidence>
<dbReference type="SUPFAM" id="SSF52540">
    <property type="entry name" value="P-loop containing nucleoside triphosphate hydrolases"/>
    <property type="match status" value="1"/>
</dbReference>
<dbReference type="InterPro" id="IPR011545">
    <property type="entry name" value="DEAD/DEAH_box_helicase_dom"/>
</dbReference>
<dbReference type="InterPro" id="IPR041222">
    <property type="entry name" value="PriA_3primeBD"/>
</dbReference>